<keyword evidence="2" id="KW-1185">Reference proteome</keyword>
<dbReference type="OrthoDB" id="10518574at2759"/>
<organism evidence="1 2">
    <name type="scientific">Dentiscutata erythropus</name>
    <dbReference type="NCBI Taxonomy" id="1348616"/>
    <lineage>
        <taxon>Eukaryota</taxon>
        <taxon>Fungi</taxon>
        <taxon>Fungi incertae sedis</taxon>
        <taxon>Mucoromycota</taxon>
        <taxon>Glomeromycotina</taxon>
        <taxon>Glomeromycetes</taxon>
        <taxon>Diversisporales</taxon>
        <taxon>Gigasporaceae</taxon>
        <taxon>Dentiscutata</taxon>
    </lineage>
</organism>
<comment type="caution">
    <text evidence="1">The sequence shown here is derived from an EMBL/GenBank/DDBJ whole genome shotgun (WGS) entry which is preliminary data.</text>
</comment>
<protein>
    <submittedName>
        <fullName evidence="1">23836_t:CDS:1</fullName>
    </submittedName>
</protein>
<feature type="non-terminal residue" evidence="1">
    <location>
        <position position="197"/>
    </location>
</feature>
<gene>
    <name evidence="1" type="ORF">DERYTH_LOCUS9309</name>
</gene>
<dbReference type="EMBL" id="CAJVPY010005048">
    <property type="protein sequence ID" value="CAG8634241.1"/>
    <property type="molecule type" value="Genomic_DNA"/>
</dbReference>
<feature type="non-terminal residue" evidence="1">
    <location>
        <position position="1"/>
    </location>
</feature>
<evidence type="ECO:0000313" key="2">
    <source>
        <dbReference type="Proteomes" id="UP000789405"/>
    </source>
</evidence>
<proteinExistence type="predicted"/>
<dbReference type="Proteomes" id="UP000789405">
    <property type="component" value="Unassembled WGS sequence"/>
</dbReference>
<sequence>MDTLLILDVYEKLFEHNTTEFSNTEFNNTEFNNLQDYASIMGHQYLPSKKKNSYCTQTKEYIDTLLILDVNRVFFESNNTDTVFDSLQNQTTIIGHQHLLSNNIFYNNENSYYAQVKEYMDTLPILDVDKNFVEINNTEFNKLQDHTGIIDYQYLLPNDNEKNLATTEDIEAQEENNRIYTYFITLEMNFMNWADLD</sequence>
<name>A0A9N9GXP3_9GLOM</name>
<reference evidence="1" key="1">
    <citation type="submission" date="2021-06" db="EMBL/GenBank/DDBJ databases">
        <authorList>
            <person name="Kallberg Y."/>
            <person name="Tangrot J."/>
            <person name="Rosling A."/>
        </authorList>
    </citation>
    <scope>NUCLEOTIDE SEQUENCE</scope>
    <source>
        <strain evidence="1">MA453B</strain>
    </source>
</reference>
<accession>A0A9N9GXP3</accession>
<dbReference type="AlphaFoldDB" id="A0A9N9GXP3"/>
<evidence type="ECO:0000313" key="1">
    <source>
        <dbReference type="EMBL" id="CAG8634241.1"/>
    </source>
</evidence>